<gene>
    <name evidence="2" type="ORF">ENV14_04860</name>
</gene>
<feature type="transmembrane region" description="Helical" evidence="1">
    <location>
        <begin position="172"/>
        <end position="192"/>
    </location>
</feature>
<name>A0A7C4FGJ2_9CREN</name>
<comment type="caution">
    <text evidence="2">The sequence shown here is derived from an EMBL/GenBank/DDBJ whole genome shotgun (WGS) entry which is preliminary data.</text>
</comment>
<dbReference type="EMBL" id="DTFF01000042">
    <property type="protein sequence ID" value="HGI87706.1"/>
    <property type="molecule type" value="Genomic_DNA"/>
</dbReference>
<dbReference type="AlphaFoldDB" id="A0A7C4FGJ2"/>
<reference evidence="2" key="1">
    <citation type="journal article" date="2020" name="mSystems">
        <title>Genome- and Community-Level Interaction Insights into Carbon Utilization and Element Cycling Functions of Hydrothermarchaeota in Hydrothermal Sediment.</title>
        <authorList>
            <person name="Zhou Z."/>
            <person name="Liu Y."/>
            <person name="Xu W."/>
            <person name="Pan J."/>
            <person name="Luo Z.H."/>
            <person name="Li M."/>
        </authorList>
    </citation>
    <scope>NUCLEOTIDE SEQUENCE [LARGE SCALE GENOMIC DNA]</scope>
    <source>
        <strain evidence="2">SpSt-732</strain>
    </source>
</reference>
<organism evidence="2">
    <name type="scientific">Ignisphaera aggregans</name>
    <dbReference type="NCBI Taxonomy" id="334771"/>
    <lineage>
        <taxon>Archaea</taxon>
        <taxon>Thermoproteota</taxon>
        <taxon>Thermoprotei</taxon>
        <taxon>Desulfurococcales</taxon>
        <taxon>Desulfurococcaceae</taxon>
        <taxon>Ignisphaera</taxon>
    </lineage>
</organism>
<feature type="transmembrane region" description="Helical" evidence="1">
    <location>
        <begin position="224"/>
        <end position="246"/>
    </location>
</feature>
<keyword evidence="1" id="KW-0472">Membrane</keyword>
<keyword evidence="1" id="KW-0812">Transmembrane</keyword>
<keyword evidence="1" id="KW-1133">Transmembrane helix</keyword>
<proteinExistence type="predicted"/>
<feature type="transmembrane region" description="Helical" evidence="1">
    <location>
        <begin position="141"/>
        <end position="165"/>
    </location>
</feature>
<feature type="transmembrane region" description="Helical" evidence="1">
    <location>
        <begin position="108"/>
        <end position="135"/>
    </location>
</feature>
<evidence type="ECO:0000313" key="2">
    <source>
        <dbReference type="EMBL" id="HGI87706.1"/>
    </source>
</evidence>
<protein>
    <submittedName>
        <fullName evidence="2">Uncharacterized protein</fullName>
    </submittedName>
</protein>
<feature type="transmembrane region" description="Helical" evidence="1">
    <location>
        <begin position="52"/>
        <end position="73"/>
    </location>
</feature>
<sequence length="259" mass="28544">MSMRRVPHLIYIGFQLAKMHVTSYAASIVSSVLWFTLMFVPTILFSGLREQALLLLAPGGYAMGIAMSAMWVATEFLRWNVYHGLTDLFRECGLNVFHYLLSNSIVDVVFTGFIIYSLSMVMASAYLGISIAAILPARPVYIALATLLAVPVYLLVGTLIGLLMASTNIGGVWVNIIQILTIFGTVVPPKIFPSPWIALANPATIVAELFRAGYGTNTLPLPHLLIMAPLLIIVYTVASMWIGLLCEKRVARHGMEYRY</sequence>
<accession>A0A7C4FGJ2</accession>
<evidence type="ECO:0000256" key="1">
    <source>
        <dbReference type="SAM" id="Phobius"/>
    </source>
</evidence>
<feature type="transmembrane region" description="Helical" evidence="1">
    <location>
        <begin position="21"/>
        <end position="46"/>
    </location>
</feature>